<feature type="region of interest" description="Disordered" evidence="1">
    <location>
        <begin position="101"/>
        <end position="149"/>
    </location>
</feature>
<evidence type="ECO:0000313" key="3">
    <source>
        <dbReference type="Proteomes" id="UP000037069"/>
    </source>
</evidence>
<reference evidence="2 3" key="1">
    <citation type="journal article" date="2015" name="Nat. Commun.">
        <title>Lucilia cuprina genome unlocks parasitic fly biology to underpin future interventions.</title>
        <authorList>
            <person name="Anstead C.A."/>
            <person name="Korhonen P.K."/>
            <person name="Young N.D."/>
            <person name="Hall R.S."/>
            <person name="Jex A.R."/>
            <person name="Murali S.C."/>
            <person name="Hughes D.S."/>
            <person name="Lee S.F."/>
            <person name="Perry T."/>
            <person name="Stroehlein A.J."/>
            <person name="Ansell B.R."/>
            <person name="Breugelmans B."/>
            <person name="Hofmann A."/>
            <person name="Qu J."/>
            <person name="Dugan S."/>
            <person name="Lee S.L."/>
            <person name="Chao H."/>
            <person name="Dinh H."/>
            <person name="Han Y."/>
            <person name="Doddapaneni H.V."/>
            <person name="Worley K.C."/>
            <person name="Muzny D.M."/>
            <person name="Ioannidis P."/>
            <person name="Waterhouse R.M."/>
            <person name="Zdobnov E.M."/>
            <person name="James P.J."/>
            <person name="Bagnall N.H."/>
            <person name="Kotze A.C."/>
            <person name="Gibbs R.A."/>
            <person name="Richards S."/>
            <person name="Batterham P."/>
            <person name="Gasser R.B."/>
        </authorList>
    </citation>
    <scope>NUCLEOTIDE SEQUENCE [LARGE SCALE GENOMIC DNA]</scope>
    <source>
        <strain evidence="2 3">LS</strain>
        <tissue evidence="2">Full body</tissue>
    </source>
</reference>
<dbReference type="Proteomes" id="UP000037069">
    <property type="component" value="Unassembled WGS sequence"/>
</dbReference>
<proteinExistence type="predicted"/>
<dbReference type="AlphaFoldDB" id="A0A0L0CGZ9"/>
<sequence length="149" mass="15939">MLLMLFELHGLKIGGGGTGAAGRPKLRVFRPLILRQWPPPDVLGGKMSSKDRPEIAIPLNEMWEPSIFPLWPWPAPPDIIDCGSGGGTAFPCGHIDPVVGVIAEQPPTPPMQPAPTPAASVDDHCTQPPPPPLRIPDTEVAAAPRRLFD</sequence>
<gene>
    <name evidence="2" type="ORF">FF38_08420</name>
</gene>
<comment type="caution">
    <text evidence="2">The sequence shown here is derived from an EMBL/GenBank/DDBJ whole genome shotgun (WGS) entry which is preliminary data.</text>
</comment>
<dbReference type="EMBL" id="JRES01000413">
    <property type="protein sequence ID" value="KNC31472.1"/>
    <property type="molecule type" value="Genomic_DNA"/>
</dbReference>
<protein>
    <submittedName>
        <fullName evidence="2">Uncharacterized protein</fullName>
    </submittedName>
</protein>
<evidence type="ECO:0000313" key="2">
    <source>
        <dbReference type="EMBL" id="KNC31472.1"/>
    </source>
</evidence>
<evidence type="ECO:0000256" key="1">
    <source>
        <dbReference type="SAM" id="MobiDB-lite"/>
    </source>
</evidence>
<name>A0A0L0CGZ9_LUCCU</name>
<keyword evidence="3" id="KW-1185">Reference proteome</keyword>
<organism evidence="2 3">
    <name type="scientific">Lucilia cuprina</name>
    <name type="common">Green bottle fly</name>
    <name type="synonym">Australian sheep blowfly</name>
    <dbReference type="NCBI Taxonomy" id="7375"/>
    <lineage>
        <taxon>Eukaryota</taxon>
        <taxon>Metazoa</taxon>
        <taxon>Ecdysozoa</taxon>
        <taxon>Arthropoda</taxon>
        <taxon>Hexapoda</taxon>
        <taxon>Insecta</taxon>
        <taxon>Pterygota</taxon>
        <taxon>Neoptera</taxon>
        <taxon>Endopterygota</taxon>
        <taxon>Diptera</taxon>
        <taxon>Brachycera</taxon>
        <taxon>Muscomorpha</taxon>
        <taxon>Oestroidea</taxon>
        <taxon>Calliphoridae</taxon>
        <taxon>Luciliinae</taxon>
        <taxon>Lucilia</taxon>
    </lineage>
</organism>
<feature type="compositionally biased region" description="Pro residues" evidence="1">
    <location>
        <begin position="106"/>
        <end position="116"/>
    </location>
</feature>
<accession>A0A0L0CGZ9</accession>